<accession>A0ABP1GEQ9</accession>
<proteinExistence type="predicted"/>
<name>A0ABP1GEQ9_9CHLO</name>
<evidence type="ECO:0000313" key="2">
    <source>
        <dbReference type="EMBL" id="CAL5229787.1"/>
    </source>
</evidence>
<reference evidence="2 3" key="1">
    <citation type="submission" date="2024-06" db="EMBL/GenBank/DDBJ databases">
        <authorList>
            <person name="Kraege A."/>
            <person name="Thomma B."/>
        </authorList>
    </citation>
    <scope>NUCLEOTIDE SEQUENCE [LARGE SCALE GENOMIC DNA]</scope>
</reference>
<gene>
    <name evidence="2" type="primary">g13176</name>
    <name evidence="2" type="ORF">VP750_LOCUS11693</name>
</gene>
<feature type="region of interest" description="Disordered" evidence="1">
    <location>
        <begin position="1"/>
        <end position="120"/>
    </location>
</feature>
<evidence type="ECO:0000256" key="1">
    <source>
        <dbReference type="SAM" id="MobiDB-lite"/>
    </source>
</evidence>
<sequence>MAHLYSENASYWANSEAKRSSHKGATKALDIRDQERDPETGLGRIEPVRLTFDSPAPSQKSRAGHRSAALEDARHGSQKIDGEAAPAEELPADSTPTASLLGGLQTPDHPEELPRQPGVQPQACHLASLLAEVAEQLFMTSPLPL</sequence>
<comment type="caution">
    <text evidence="2">The sequence shown here is derived from an EMBL/GenBank/DDBJ whole genome shotgun (WGS) entry which is preliminary data.</text>
</comment>
<dbReference type="EMBL" id="CAXHTA020000021">
    <property type="protein sequence ID" value="CAL5229787.1"/>
    <property type="molecule type" value="Genomic_DNA"/>
</dbReference>
<feature type="compositionally biased region" description="Basic and acidic residues" evidence="1">
    <location>
        <begin position="68"/>
        <end position="82"/>
    </location>
</feature>
<protein>
    <submittedName>
        <fullName evidence="2">G13176 protein</fullName>
    </submittedName>
</protein>
<organism evidence="2 3">
    <name type="scientific">Coccomyxa viridis</name>
    <dbReference type="NCBI Taxonomy" id="1274662"/>
    <lineage>
        <taxon>Eukaryota</taxon>
        <taxon>Viridiplantae</taxon>
        <taxon>Chlorophyta</taxon>
        <taxon>core chlorophytes</taxon>
        <taxon>Trebouxiophyceae</taxon>
        <taxon>Trebouxiophyceae incertae sedis</taxon>
        <taxon>Coccomyxaceae</taxon>
        <taxon>Coccomyxa</taxon>
    </lineage>
</organism>
<feature type="compositionally biased region" description="Basic and acidic residues" evidence="1">
    <location>
        <begin position="29"/>
        <end position="39"/>
    </location>
</feature>
<dbReference type="Proteomes" id="UP001497392">
    <property type="component" value="Unassembled WGS sequence"/>
</dbReference>
<keyword evidence="3" id="KW-1185">Reference proteome</keyword>
<evidence type="ECO:0000313" key="3">
    <source>
        <dbReference type="Proteomes" id="UP001497392"/>
    </source>
</evidence>